<comment type="caution">
    <text evidence="1">The sequence shown here is derived from an EMBL/GenBank/DDBJ whole genome shotgun (WGS) entry which is preliminary data.</text>
</comment>
<dbReference type="InterPro" id="IPR038296">
    <property type="entry name" value="ParD_sf"/>
</dbReference>
<accession>A0ABP8NC17</accession>
<organism evidence="1 2">
    <name type="scientific">Novipirellula rosea</name>
    <dbReference type="NCBI Taxonomy" id="1031540"/>
    <lineage>
        <taxon>Bacteria</taxon>
        <taxon>Pseudomonadati</taxon>
        <taxon>Planctomycetota</taxon>
        <taxon>Planctomycetia</taxon>
        <taxon>Pirellulales</taxon>
        <taxon>Pirellulaceae</taxon>
        <taxon>Novipirellula</taxon>
    </lineage>
</organism>
<name>A0ABP8NC17_9BACT</name>
<dbReference type="EMBL" id="BAABGA010000064">
    <property type="protein sequence ID" value="GAA4463095.1"/>
    <property type="molecule type" value="Genomic_DNA"/>
</dbReference>
<evidence type="ECO:0000313" key="1">
    <source>
        <dbReference type="EMBL" id="GAA4463095.1"/>
    </source>
</evidence>
<evidence type="ECO:0000313" key="2">
    <source>
        <dbReference type="Proteomes" id="UP001500840"/>
    </source>
</evidence>
<evidence type="ECO:0008006" key="3">
    <source>
        <dbReference type="Google" id="ProtNLM"/>
    </source>
</evidence>
<protein>
    <recommendedName>
        <fullName evidence="3">Antitoxin ParD4</fullName>
    </recommendedName>
</protein>
<sequence length="83" mass="9164">MMNLNLPSDINAFVKALVSEGRFDSEEAAIIEGVRMLMGREQLKAEIQVGIDQLDNGQHLDEETVFAEVNAEIDQVESTQQGS</sequence>
<dbReference type="Gene3D" id="6.10.10.120">
    <property type="entry name" value="Antitoxin ParD1-like"/>
    <property type="match status" value="1"/>
</dbReference>
<dbReference type="Proteomes" id="UP001500840">
    <property type="component" value="Unassembled WGS sequence"/>
</dbReference>
<keyword evidence="2" id="KW-1185">Reference proteome</keyword>
<gene>
    <name evidence="1" type="ORF">GCM10023156_47810</name>
</gene>
<proteinExistence type="predicted"/>
<reference evidence="2" key="1">
    <citation type="journal article" date="2019" name="Int. J. Syst. Evol. Microbiol.">
        <title>The Global Catalogue of Microorganisms (GCM) 10K type strain sequencing project: providing services to taxonomists for standard genome sequencing and annotation.</title>
        <authorList>
            <consortium name="The Broad Institute Genomics Platform"/>
            <consortium name="The Broad Institute Genome Sequencing Center for Infectious Disease"/>
            <person name="Wu L."/>
            <person name="Ma J."/>
        </authorList>
    </citation>
    <scope>NUCLEOTIDE SEQUENCE [LARGE SCALE GENOMIC DNA]</scope>
    <source>
        <strain evidence="2">JCM 17759</strain>
    </source>
</reference>